<dbReference type="AlphaFoldDB" id="A0A1M3TDR5"/>
<name>A0A1M3TDR5_ASPLC</name>
<evidence type="ECO:0000313" key="2">
    <source>
        <dbReference type="EMBL" id="OJZ84877.1"/>
    </source>
</evidence>
<sequence length="64" mass="6960">METGTGAWNSRLPRHAPIPIQVWASGMSTVVIIIIIMVIIKVAIIIHLSSANRKKLSRLVASCP</sequence>
<evidence type="ECO:0000313" key="3">
    <source>
        <dbReference type="Proteomes" id="UP000184063"/>
    </source>
</evidence>
<dbReference type="VEuPathDB" id="FungiDB:ASPFODRAFT_47421"/>
<evidence type="ECO:0000256" key="1">
    <source>
        <dbReference type="SAM" id="Phobius"/>
    </source>
</evidence>
<dbReference type="EMBL" id="KV878243">
    <property type="protein sequence ID" value="OJZ84877.1"/>
    <property type="molecule type" value="Genomic_DNA"/>
</dbReference>
<keyword evidence="1" id="KW-0472">Membrane</keyword>
<dbReference type="Proteomes" id="UP000184063">
    <property type="component" value="Unassembled WGS sequence"/>
</dbReference>
<gene>
    <name evidence="2" type="ORF">ASPFODRAFT_47421</name>
</gene>
<proteinExistence type="predicted"/>
<accession>A0A1M3TDR5</accession>
<organism evidence="2 3">
    <name type="scientific">Aspergillus luchuensis (strain CBS 106.47)</name>
    <dbReference type="NCBI Taxonomy" id="1137211"/>
    <lineage>
        <taxon>Eukaryota</taxon>
        <taxon>Fungi</taxon>
        <taxon>Dikarya</taxon>
        <taxon>Ascomycota</taxon>
        <taxon>Pezizomycotina</taxon>
        <taxon>Eurotiomycetes</taxon>
        <taxon>Eurotiomycetidae</taxon>
        <taxon>Eurotiales</taxon>
        <taxon>Aspergillaceae</taxon>
        <taxon>Aspergillus</taxon>
        <taxon>Aspergillus subgen. Circumdati</taxon>
    </lineage>
</organism>
<feature type="transmembrane region" description="Helical" evidence="1">
    <location>
        <begin position="20"/>
        <end position="48"/>
    </location>
</feature>
<protein>
    <submittedName>
        <fullName evidence="2">Uncharacterized protein</fullName>
    </submittedName>
</protein>
<keyword evidence="1" id="KW-0812">Transmembrane</keyword>
<reference evidence="3" key="1">
    <citation type="journal article" date="2017" name="Genome Biol.">
        <title>Comparative genomics reveals high biological diversity and specific adaptations in the industrially and medically important fungal genus Aspergillus.</title>
        <authorList>
            <person name="de Vries R.P."/>
            <person name="Riley R."/>
            <person name="Wiebenga A."/>
            <person name="Aguilar-Osorio G."/>
            <person name="Amillis S."/>
            <person name="Uchima C.A."/>
            <person name="Anderluh G."/>
            <person name="Asadollahi M."/>
            <person name="Askin M."/>
            <person name="Barry K."/>
            <person name="Battaglia E."/>
            <person name="Bayram O."/>
            <person name="Benocci T."/>
            <person name="Braus-Stromeyer S.A."/>
            <person name="Caldana C."/>
            <person name="Canovas D."/>
            <person name="Cerqueira G.C."/>
            <person name="Chen F."/>
            <person name="Chen W."/>
            <person name="Choi C."/>
            <person name="Clum A."/>
            <person name="Dos Santos R.A."/>
            <person name="Damasio A.R."/>
            <person name="Diallinas G."/>
            <person name="Emri T."/>
            <person name="Fekete E."/>
            <person name="Flipphi M."/>
            <person name="Freyberg S."/>
            <person name="Gallo A."/>
            <person name="Gournas C."/>
            <person name="Habgood R."/>
            <person name="Hainaut M."/>
            <person name="Harispe M.L."/>
            <person name="Henrissat B."/>
            <person name="Hilden K.S."/>
            <person name="Hope R."/>
            <person name="Hossain A."/>
            <person name="Karabika E."/>
            <person name="Karaffa L."/>
            <person name="Karanyi Z."/>
            <person name="Krasevec N."/>
            <person name="Kuo A."/>
            <person name="Kusch H."/>
            <person name="LaButti K."/>
            <person name="Lagendijk E.L."/>
            <person name="Lapidus A."/>
            <person name="Levasseur A."/>
            <person name="Lindquist E."/>
            <person name="Lipzen A."/>
            <person name="Logrieco A.F."/>
            <person name="MacCabe A."/>
            <person name="Maekelae M.R."/>
            <person name="Malavazi I."/>
            <person name="Melin P."/>
            <person name="Meyer V."/>
            <person name="Mielnichuk N."/>
            <person name="Miskei M."/>
            <person name="Molnar A.P."/>
            <person name="Mule G."/>
            <person name="Ngan C.Y."/>
            <person name="Orejas M."/>
            <person name="Orosz E."/>
            <person name="Ouedraogo J.P."/>
            <person name="Overkamp K.M."/>
            <person name="Park H.-S."/>
            <person name="Perrone G."/>
            <person name="Piumi F."/>
            <person name="Punt P.J."/>
            <person name="Ram A.F."/>
            <person name="Ramon A."/>
            <person name="Rauscher S."/>
            <person name="Record E."/>
            <person name="Riano-Pachon D.M."/>
            <person name="Robert V."/>
            <person name="Roehrig J."/>
            <person name="Ruller R."/>
            <person name="Salamov A."/>
            <person name="Salih N.S."/>
            <person name="Samson R.A."/>
            <person name="Sandor E."/>
            <person name="Sanguinetti M."/>
            <person name="Schuetze T."/>
            <person name="Sepcic K."/>
            <person name="Shelest E."/>
            <person name="Sherlock G."/>
            <person name="Sophianopoulou V."/>
            <person name="Squina F.M."/>
            <person name="Sun H."/>
            <person name="Susca A."/>
            <person name="Todd R.B."/>
            <person name="Tsang A."/>
            <person name="Unkles S.E."/>
            <person name="van de Wiele N."/>
            <person name="van Rossen-Uffink D."/>
            <person name="Oliveira J.V."/>
            <person name="Vesth T.C."/>
            <person name="Visser J."/>
            <person name="Yu J.-H."/>
            <person name="Zhou M."/>
            <person name="Andersen M.R."/>
            <person name="Archer D.B."/>
            <person name="Baker S.E."/>
            <person name="Benoit I."/>
            <person name="Brakhage A.A."/>
            <person name="Braus G.H."/>
            <person name="Fischer R."/>
            <person name="Frisvad J.C."/>
            <person name="Goldman G.H."/>
            <person name="Houbraken J."/>
            <person name="Oakley B."/>
            <person name="Pocsi I."/>
            <person name="Scazzocchio C."/>
            <person name="Seiboth B."/>
            <person name="vanKuyk P.A."/>
            <person name="Wortman J."/>
            <person name="Dyer P.S."/>
            <person name="Grigoriev I.V."/>
        </authorList>
    </citation>
    <scope>NUCLEOTIDE SEQUENCE [LARGE SCALE GENOMIC DNA]</scope>
    <source>
        <strain evidence="3">CBS 106.47</strain>
    </source>
</reference>
<keyword evidence="1" id="KW-1133">Transmembrane helix</keyword>